<dbReference type="InterPro" id="IPR023346">
    <property type="entry name" value="Lysozyme-like_dom_sf"/>
</dbReference>
<proteinExistence type="predicted"/>
<dbReference type="PANTHER" id="PTHR37423:SF2">
    <property type="entry name" value="MEMBRANE-BOUND LYTIC MUREIN TRANSGLYCOSYLASE C"/>
    <property type="match status" value="1"/>
</dbReference>
<gene>
    <name evidence="3" type="ORF">CAG99_10105</name>
</gene>
<keyword evidence="1" id="KW-1133">Transmembrane helix</keyword>
<keyword evidence="1" id="KW-0812">Transmembrane</keyword>
<accession>A0A1W7CWJ9</accession>
<sequence>MRGAGEHASGQRGDAVMRSLWALGAPPAAFLLALGALVIVGTPAPDSRAATAGLAPDAPMPDAYRALVIAAARHCAEADAPLLAAQLDAESGWDPDAVSPAGAEGLAQFTDDTWARWGRDADHDGRASPFDPADAIDAQARYLCFLFDDVADLPGNPVDVALAAYNAGPARVRTHGGIPELPETRAYIDTVNALLPRYRAAFSAGSPARDCAFSLTRDNPRTCQEAIDAARREARSGSGAWYRRCLAFVAESYGWAASGEPTARAAWDRMVRSGLAHRSDPRPPAGALLFYDSGDAGHVALHLGGGRVATNDIIASGHIDIVPLDDLTDGRWRLTYLGWAPPDFPHAAEGPSRVG</sequence>
<dbReference type="EMBL" id="CP021121">
    <property type="protein sequence ID" value="ARQ69168.1"/>
    <property type="molecule type" value="Genomic_DNA"/>
</dbReference>
<dbReference type="SUPFAM" id="SSF53955">
    <property type="entry name" value="Lysozyme-like"/>
    <property type="match status" value="1"/>
</dbReference>
<evidence type="ECO:0000259" key="2">
    <source>
        <dbReference type="Pfam" id="PF01464"/>
    </source>
</evidence>
<dbReference type="KEGG" id="smao:CAG99_10105"/>
<reference evidence="3 4" key="1">
    <citation type="submission" date="2017-05" db="EMBL/GenBank/DDBJ databases">
        <title>Complete genome sequence of Streptomyces sp. SCSIO 03032 revealed the diverse biosynthetic pathways for its bioactive secondary metabolites.</title>
        <authorList>
            <person name="Ma L."/>
            <person name="Zhu Y."/>
            <person name="Zhang W."/>
            <person name="Zhang G."/>
            <person name="Tian X."/>
            <person name="Zhang S."/>
            <person name="Zhang C."/>
        </authorList>
    </citation>
    <scope>NUCLEOTIDE SEQUENCE [LARGE SCALE GENOMIC DNA]</scope>
    <source>
        <strain evidence="3 4">SCSIO 03032</strain>
    </source>
</reference>
<dbReference type="Pfam" id="PF01464">
    <property type="entry name" value="SLT"/>
    <property type="match status" value="1"/>
</dbReference>
<dbReference type="Proteomes" id="UP000194218">
    <property type="component" value="Chromosome"/>
</dbReference>
<dbReference type="PANTHER" id="PTHR37423">
    <property type="entry name" value="SOLUBLE LYTIC MUREIN TRANSGLYCOSYLASE-RELATED"/>
    <property type="match status" value="1"/>
</dbReference>
<name>A0A1W7CWJ9_9ACTN</name>
<dbReference type="AlphaFoldDB" id="A0A1W7CWJ9"/>
<feature type="transmembrane region" description="Helical" evidence="1">
    <location>
        <begin position="20"/>
        <end position="40"/>
    </location>
</feature>
<evidence type="ECO:0000313" key="4">
    <source>
        <dbReference type="Proteomes" id="UP000194218"/>
    </source>
</evidence>
<dbReference type="InterPro" id="IPR008258">
    <property type="entry name" value="Transglycosylase_SLT_dom_1"/>
</dbReference>
<dbReference type="Gene3D" id="1.10.530.10">
    <property type="match status" value="1"/>
</dbReference>
<keyword evidence="1" id="KW-0472">Membrane</keyword>
<organism evidence="3 4">
    <name type="scientific">Streptomyces marincola</name>
    <dbReference type="NCBI Taxonomy" id="2878388"/>
    <lineage>
        <taxon>Bacteria</taxon>
        <taxon>Bacillati</taxon>
        <taxon>Actinomycetota</taxon>
        <taxon>Actinomycetes</taxon>
        <taxon>Kitasatosporales</taxon>
        <taxon>Streptomycetaceae</taxon>
        <taxon>Streptomyces</taxon>
    </lineage>
</organism>
<keyword evidence="4" id="KW-1185">Reference proteome</keyword>
<feature type="domain" description="Transglycosylase SLT" evidence="2">
    <location>
        <begin position="75"/>
        <end position="176"/>
    </location>
</feature>
<protein>
    <recommendedName>
        <fullName evidence="2">Transglycosylase SLT domain-containing protein</fullName>
    </recommendedName>
</protein>
<dbReference type="CDD" id="cd13399">
    <property type="entry name" value="Slt35-like"/>
    <property type="match status" value="1"/>
</dbReference>
<evidence type="ECO:0000256" key="1">
    <source>
        <dbReference type="SAM" id="Phobius"/>
    </source>
</evidence>
<evidence type="ECO:0000313" key="3">
    <source>
        <dbReference type="EMBL" id="ARQ69168.1"/>
    </source>
</evidence>